<sequence>MDDKIRQTLSLHQVSTSNYFNKNFLSVKIVGAQFHMLAVRIWVPTKKRWISLKEGNNFFKSKEMIHLALQCLYYVNIPIGVCVIQRGLGGKCHVYSIKEKRAEELPNVLQRRLEQIKEQSPFNSELTFGADVEGLLYHEKRKKYITASSLFKQNDRLGYDNAMIVRENKTKNHILELRPLPGKNGKELYTNLVLEYEKLLEVTRKYDLSVIGGANPVSSVMLGGHIHVGNKNLNFQVVRTLDLFFGIPMSLTEDQGAVQRRKTYGRLGSVKMNKYNGFEYRTLPSWIEQIPDMLPVFRWYCLLLKNAHLFQDGRLPSKLLNGYYTQNNKFLETEVKKVHGKALSVLHRPSHKEIANEFFELVLEKSVSNNKEFAGNML</sequence>
<keyword evidence="2" id="KW-1185">Reference proteome</keyword>
<protein>
    <submittedName>
        <fullName evidence="1">Uncharacterized protein</fullName>
    </submittedName>
</protein>
<dbReference type="InterPro" id="IPR025681">
    <property type="entry name" value="COOH-NH2_lig"/>
</dbReference>
<reference evidence="1 2" key="2">
    <citation type="submission" date="2017-09" db="EMBL/GenBank/DDBJ databases">
        <title>Bacillus patelloidae sp. nov., isolated from the intestinal tract of a marine limpet.</title>
        <authorList>
            <person name="Liu R."/>
            <person name="Dong C."/>
            <person name="Shao Z."/>
        </authorList>
    </citation>
    <scope>NUCLEOTIDE SEQUENCE [LARGE SCALE GENOMIC DNA]</scope>
    <source>
        <strain evidence="1 2">SA5d-4</strain>
    </source>
</reference>
<proteinExistence type="predicted"/>
<gene>
    <name evidence="1" type="ORF">CIB95_03540</name>
</gene>
<evidence type="ECO:0000313" key="1">
    <source>
        <dbReference type="EMBL" id="OZM58653.1"/>
    </source>
</evidence>
<dbReference type="EMBL" id="NPIA01000001">
    <property type="protein sequence ID" value="OZM58653.1"/>
    <property type="molecule type" value="Genomic_DNA"/>
</dbReference>
<dbReference type="Pfam" id="PF14395">
    <property type="entry name" value="COOH-NH2_lig"/>
    <property type="match status" value="1"/>
</dbReference>
<dbReference type="AlphaFoldDB" id="A0A263BY44"/>
<dbReference type="Proteomes" id="UP000217083">
    <property type="component" value="Unassembled WGS sequence"/>
</dbReference>
<accession>A0A263BY44</accession>
<evidence type="ECO:0000313" key="2">
    <source>
        <dbReference type="Proteomes" id="UP000217083"/>
    </source>
</evidence>
<name>A0A263BY44_9BACI</name>
<comment type="caution">
    <text evidence="1">The sequence shown here is derived from an EMBL/GenBank/DDBJ whole genome shotgun (WGS) entry which is preliminary data.</text>
</comment>
<dbReference type="RefSeq" id="WP_094921886.1">
    <property type="nucleotide sequence ID" value="NZ_NPIA01000001.1"/>
</dbReference>
<organism evidence="1 2">
    <name type="scientific">Lottiidibacillus patelloidae</name>
    <dbReference type="NCBI Taxonomy" id="2670334"/>
    <lineage>
        <taxon>Bacteria</taxon>
        <taxon>Bacillati</taxon>
        <taxon>Bacillota</taxon>
        <taxon>Bacilli</taxon>
        <taxon>Bacillales</taxon>
        <taxon>Bacillaceae</taxon>
        <taxon>Lottiidibacillus</taxon>
    </lineage>
</organism>
<reference evidence="2" key="1">
    <citation type="submission" date="2017-08" db="EMBL/GenBank/DDBJ databases">
        <authorList>
            <person name="Huang Z."/>
        </authorList>
    </citation>
    <scope>NUCLEOTIDE SEQUENCE [LARGE SCALE GENOMIC DNA]</scope>
    <source>
        <strain evidence="2">SA5d-4</strain>
    </source>
</reference>